<dbReference type="RefSeq" id="WP_015709403.1">
    <property type="nucleotide sequence ID" value="NC_015578.1"/>
</dbReference>
<reference evidence="1 2" key="2">
    <citation type="journal article" date="2011" name="ISME J.">
        <title>RNA-seq reveals cooperative metabolic interactions between two termite-gut spirochete species in co-culture.</title>
        <authorList>
            <person name="Rosenthal A.Z."/>
            <person name="Matson E.G."/>
            <person name="Eldar A."/>
            <person name="Leadbetter J.R."/>
        </authorList>
    </citation>
    <scope>NUCLEOTIDE SEQUENCE [LARGE SCALE GENOMIC DNA]</scope>
    <source>
        <strain evidence="2">ATCC BAA-887 / DSM 12427 / ZAS-2</strain>
    </source>
</reference>
<dbReference type="STRING" id="545694.TREPR_0623"/>
<evidence type="ECO:0000313" key="1">
    <source>
        <dbReference type="EMBL" id="AEF86612.1"/>
    </source>
</evidence>
<sequence>MKITQIGEILNEKAKTHRIGEIQVIRYKMGLQGKKAIQRLFLISEDTLQWWGNWVLLFGGHRDFMFSLSLDSTDRLWYGLSFPLQNKGMYAFRRDDPKLKKCYKSFNKLYDKSPDLFSDYTMWREVNRSIVDITQVQKINNKTSDGVEAIFIGKAVKLNDIDYEEILTTFDNMIGIYIKVNSGDLEASYENLKEPPPKPKEIWPWSDEVIKRTLNDLPDLVFGVDLETRSRVMLKRNDGTYGHITLVNALNRVYTVVDKDENVEYYSDVHEMVKAGWVLD</sequence>
<dbReference type="HOGENOM" id="CLU_993729_0_0_12"/>
<dbReference type="AlphaFoldDB" id="F5YKM1"/>
<dbReference type="Proteomes" id="UP000009223">
    <property type="component" value="Chromosome"/>
</dbReference>
<keyword evidence="2" id="KW-1185">Reference proteome</keyword>
<organism evidence="1 2">
    <name type="scientific">Treponema primitia (strain ATCC BAA-887 / DSM 12427 / ZAS-2)</name>
    <dbReference type="NCBI Taxonomy" id="545694"/>
    <lineage>
        <taxon>Bacteria</taxon>
        <taxon>Pseudomonadati</taxon>
        <taxon>Spirochaetota</taxon>
        <taxon>Spirochaetia</taxon>
        <taxon>Spirochaetales</taxon>
        <taxon>Treponemataceae</taxon>
        <taxon>Treponema</taxon>
    </lineage>
</organism>
<reference evidence="2" key="1">
    <citation type="submission" date="2009-12" db="EMBL/GenBank/DDBJ databases">
        <title>Complete sequence of Treponema primitia strain ZAS-2.</title>
        <authorList>
            <person name="Tetu S.G."/>
            <person name="Matson E."/>
            <person name="Ren Q."/>
            <person name="Seshadri R."/>
            <person name="Elbourne L."/>
            <person name="Hassan K.A."/>
            <person name="Durkin A."/>
            <person name="Radune D."/>
            <person name="Mohamoud Y."/>
            <person name="Shay R."/>
            <person name="Jin S."/>
            <person name="Zhang X."/>
            <person name="Lucey K."/>
            <person name="Ballor N.R."/>
            <person name="Ottesen E."/>
            <person name="Rosenthal R."/>
            <person name="Allen A."/>
            <person name="Leadbetter J.R."/>
            <person name="Paulsen I.T."/>
        </authorList>
    </citation>
    <scope>NUCLEOTIDE SEQUENCE [LARGE SCALE GENOMIC DNA]</scope>
    <source>
        <strain evidence="2">ATCC BAA-887 / DSM 12427 / ZAS-2</strain>
    </source>
</reference>
<evidence type="ECO:0000313" key="2">
    <source>
        <dbReference type="Proteomes" id="UP000009223"/>
    </source>
</evidence>
<accession>F5YKM1</accession>
<gene>
    <name evidence="1" type="ordered locus">TREPR_0623</name>
</gene>
<dbReference type="EMBL" id="CP001843">
    <property type="protein sequence ID" value="AEF86612.1"/>
    <property type="molecule type" value="Genomic_DNA"/>
</dbReference>
<dbReference type="KEGG" id="tpi:TREPR_0623"/>
<proteinExistence type="predicted"/>
<name>F5YKM1_TREPZ</name>
<protein>
    <submittedName>
        <fullName evidence="1">Uncharacterized protein</fullName>
    </submittedName>
</protein>